<evidence type="ECO:0000313" key="3">
    <source>
        <dbReference type="Proteomes" id="UP000294530"/>
    </source>
</evidence>
<dbReference type="KEGG" id="blac:94346147"/>
<feature type="region of interest" description="Disordered" evidence="1">
    <location>
        <begin position="1"/>
        <end position="75"/>
    </location>
</feature>
<feature type="compositionally biased region" description="Basic residues" evidence="1">
    <location>
        <begin position="1"/>
        <end position="12"/>
    </location>
</feature>
<name>A0A976IF95_BRELC</name>
<organism evidence="2 3">
    <name type="scientific">Bremia lactucae</name>
    <name type="common">Lettuce downy mildew</name>
    <dbReference type="NCBI Taxonomy" id="4779"/>
    <lineage>
        <taxon>Eukaryota</taxon>
        <taxon>Sar</taxon>
        <taxon>Stramenopiles</taxon>
        <taxon>Oomycota</taxon>
        <taxon>Peronosporomycetes</taxon>
        <taxon>Peronosporales</taxon>
        <taxon>Peronosporaceae</taxon>
        <taxon>Bremia</taxon>
    </lineage>
</organism>
<dbReference type="GeneID" id="94346147"/>
<proteinExistence type="predicted"/>
<keyword evidence="3" id="KW-1185">Reference proteome</keyword>
<evidence type="ECO:0000256" key="1">
    <source>
        <dbReference type="SAM" id="MobiDB-lite"/>
    </source>
</evidence>
<sequence length="75" mass="7899">MRSRRGTGHRPRGHGDGATARELVGQLERRAVQGDSDRGSSRQALHDSELSITAAHTSPAPQCCATGDTTSDATE</sequence>
<gene>
    <name evidence="2" type="ORF">CCR75_002379</name>
</gene>
<comment type="caution">
    <text evidence="2">The sequence shown here is derived from an EMBL/GenBank/DDBJ whole genome shotgun (WGS) entry which is preliminary data.</text>
</comment>
<evidence type="ECO:0000313" key="2">
    <source>
        <dbReference type="EMBL" id="TDH69737.1"/>
    </source>
</evidence>
<accession>A0A976IF95</accession>
<dbReference type="EMBL" id="SHOA02000007">
    <property type="protein sequence ID" value="TDH69737.1"/>
    <property type="molecule type" value="Genomic_DNA"/>
</dbReference>
<protein>
    <submittedName>
        <fullName evidence="2">Uncharacterized protein</fullName>
    </submittedName>
</protein>
<dbReference type="RefSeq" id="XP_067819236.1">
    <property type="nucleotide sequence ID" value="XM_067960476.1"/>
</dbReference>
<dbReference type="Proteomes" id="UP000294530">
    <property type="component" value="Unassembled WGS sequence"/>
</dbReference>
<reference evidence="2 3" key="1">
    <citation type="journal article" date="2021" name="Genome Biol.">
        <title>AFLAP: assembly-free linkage analysis pipeline using k-mers from genome sequencing data.</title>
        <authorList>
            <person name="Fletcher K."/>
            <person name="Zhang L."/>
            <person name="Gil J."/>
            <person name="Han R."/>
            <person name="Cavanaugh K."/>
            <person name="Michelmore R."/>
        </authorList>
    </citation>
    <scope>NUCLEOTIDE SEQUENCE [LARGE SCALE GENOMIC DNA]</scope>
    <source>
        <strain evidence="2 3">SF5</strain>
    </source>
</reference>
<dbReference type="AlphaFoldDB" id="A0A976IF95"/>
<feature type="compositionally biased region" description="Polar residues" evidence="1">
    <location>
        <begin position="50"/>
        <end position="60"/>
    </location>
</feature>
<feature type="compositionally biased region" description="Basic and acidic residues" evidence="1">
    <location>
        <begin position="27"/>
        <end position="49"/>
    </location>
</feature>